<dbReference type="Pfam" id="PF11638">
    <property type="entry name" value="DnaA_N"/>
    <property type="match status" value="1"/>
</dbReference>
<dbReference type="GO" id="GO:0005886">
    <property type="term" value="C:plasma membrane"/>
    <property type="evidence" value="ECO:0007669"/>
    <property type="project" value="TreeGrafter"/>
</dbReference>
<dbReference type="PRINTS" id="PR00051">
    <property type="entry name" value="DNAA"/>
</dbReference>
<evidence type="ECO:0000256" key="7">
    <source>
        <dbReference type="ARBA" id="ARBA00023125"/>
    </source>
</evidence>
<dbReference type="FunFam" id="3.40.50.300:FF:000668">
    <property type="entry name" value="Chromosomal replication initiator protein DnaA"/>
    <property type="match status" value="1"/>
</dbReference>
<dbReference type="InterPro" id="IPR020591">
    <property type="entry name" value="Chromosome_initiator_DnaA-like"/>
</dbReference>
<proteinExistence type="inferred from homology"/>
<comment type="function">
    <text evidence="8 10">Plays an essential role in the initiation and regulation of chromosomal replication. ATP-DnaA binds to the origin of replication (oriC) to initiate formation of the DNA replication initiation complex once per cell cycle. Binds the DnaA box (a 9 base pair repeat at the origin) and separates the double-stranded (ds)DNA. Forms a right-handed helical filament on oriC DNA; dsDNA binds to the exterior of the filament while single-stranded (ss)DNA is stabiized in the filament's interior. The ATP-DnaA-oriC complex binds and stabilizes one strand of the AT-rich DNA unwinding element (DUE), permitting loading of DNA polymerase. After initiation quickly degrades to an ADP-DnaA complex that is not apt for DNA replication. Binds acidic phospholipids.</text>
</comment>
<dbReference type="HAMAP" id="MF_00377">
    <property type="entry name" value="DnaA_bact"/>
    <property type="match status" value="1"/>
</dbReference>
<evidence type="ECO:0000313" key="15">
    <source>
        <dbReference type="Proteomes" id="UP000249375"/>
    </source>
</evidence>
<feature type="domain" description="AAA+ ATPase" evidence="12">
    <location>
        <begin position="142"/>
        <end position="272"/>
    </location>
</feature>
<dbReference type="NCBIfam" id="TIGR00362">
    <property type="entry name" value="DnaA"/>
    <property type="match status" value="1"/>
</dbReference>
<feature type="region of interest" description="Domain III, AAA+ region" evidence="8">
    <location>
        <begin position="108"/>
        <end position="324"/>
    </location>
</feature>
<feature type="binding site" evidence="8">
    <location>
        <position position="157"/>
    </location>
    <ligand>
        <name>ATP</name>
        <dbReference type="ChEBI" id="CHEBI:30616"/>
    </ligand>
</feature>
<dbReference type="PANTHER" id="PTHR30050">
    <property type="entry name" value="CHROMOSOMAL REPLICATION INITIATOR PROTEIN DNAA"/>
    <property type="match status" value="1"/>
</dbReference>
<reference evidence="14 15" key="1">
    <citation type="submission" date="2018-11" db="EMBL/GenBank/DDBJ databases">
        <authorList>
            <person name="Na S.W."/>
            <person name="Baik M."/>
        </authorList>
    </citation>
    <scope>NUCLEOTIDE SEQUENCE [LARGE SCALE GENOMIC DNA]</scope>
    <source>
        <strain evidence="14 15">E39</strain>
    </source>
</reference>
<keyword evidence="15" id="KW-1185">Reference proteome</keyword>
<dbReference type="InterPro" id="IPR027417">
    <property type="entry name" value="P-loop_NTPase"/>
</dbReference>
<evidence type="ECO:0000256" key="4">
    <source>
        <dbReference type="ARBA" id="ARBA00022741"/>
    </source>
</evidence>
<dbReference type="GO" id="GO:0003688">
    <property type="term" value="F:DNA replication origin binding"/>
    <property type="evidence" value="ECO:0007669"/>
    <property type="project" value="UniProtKB-UniRule"/>
</dbReference>
<accession>A0A5P8E905</accession>
<protein>
    <recommendedName>
        <fullName evidence="8 9">Chromosomal replication initiator protein DnaA</fullName>
    </recommendedName>
</protein>
<dbReference type="Pfam" id="PF00308">
    <property type="entry name" value="Bac_DnaA"/>
    <property type="match status" value="1"/>
</dbReference>
<feature type="domain" description="Chromosomal replication initiator DnaA C-terminal" evidence="13">
    <location>
        <begin position="352"/>
        <end position="421"/>
    </location>
</feature>
<keyword evidence="2 8" id="KW-0963">Cytoplasm</keyword>
<keyword evidence="7 8" id="KW-0238">DNA-binding</keyword>
<comment type="similarity">
    <text evidence="1 8 11">Belongs to the DnaA family.</text>
</comment>
<dbReference type="SUPFAM" id="SSF52540">
    <property type="entry name" value="P-loop containing nucleoside triphosphate hydrolases"/>
    <property type="match status" value="1"/>
</dbReference>
<evidence type="ECO:0000256" key="3">
    <source>
        <dbReference type="ARBA" id="ARBA00022705"/>
    </source>
</evidence>
<keyword evidence="4 8" id="KW-0547">Nucleotide-binding</keyword>
<dbReference type="SUPFAM" id="SSF48295">
    <property type="entry name" value="TrpR-like"/>
    <property type="match status" value="1"/>
</dbReference>
<dbReference type="InterPro" id="IPR013317">
    <property type="entry name" value="DnaA_dom"/>
</dbReference>
<evidence type="ECO:0000256" key="2">
    <source>
        <dbReference type="ARBA" id="ARBA00022490"/>
    </source>
</evidence>
<dbReference type="CDD" id="cd00009">
    <property type="entry name" value="AAA"/>
    <property type="match status" value="1"/>
</dbReference>
<name>A0A5P8E905_9BACT</name>
<dbReference type="InterPro" id="IPR010921">
    <property type="entry name" value="Trp_repressor/repl_initiator"/>
</dbReference>
<dbReference type="Gene3D" id="3.40.50.300">
    <property type="entry name" value="P-loop containing nucleotide triphosphate hydrolases"/>
    <property type="match status" value="1"/>
</dbReference>
<comment type="subcellular location">
    <subcellularLocation>
        <location evidence="8">Cytoplasm</location>
    </subcellularLocation>
</comment>
<gene>
    <name evidence="8 14" type="primary">dnaA</name>
    <name evidence="14" type="ORF">C7Y71_010680</name>
</gene>
<dbReference type="RefSeq" id="WP_111897667.1">
    <property type="nucleotide sequence ID" value="NZ_CP033459.1"/>
</dbReference>
<dbReference type="InterPro" id="IPR013159">
    <property type="entry name" value="DnaA_C"/>
</dbReference>
<dbReference type="Pfam" id="PF08299">
    <property type="entry name" value="Bac_DnaA_C"/>
    <property type="match status" value="1"/>
</dbReference>
<dbReference type="PANTHER" id="PTHR30050:SF2">
    <property type="entry name" value="CHROMOSOMAL REPLICATION INITIATOR PROTEIN DNAA"/>
    <property type="match status" value="1"/>
</dbReference>
<dbReference type="SMART" id="SM00760">
    <property type="entry name" value="Bac_DnaA_C"/>
    <property type="match status" value="1"/>
</dbReference>
<dbReference type="OrthoDB" id="9807019at2"/>
<evidence type="ECO:0000259" key="13">
    <source>
        <dbReference type="SMART" id="SM00760"/>
    </source>
</evidence>
<feature type="binding site" evidence="8">
    <location>
        <position position="153"/>
    </location>
    <ligand>
        <name>ATP</name>
        <dbReference type="ChEBI" id="CHEBI:30616"/>
    </ligand>
</feature>
<evidence type="ECO:0000256" key="10">
    <source>
        <dbReference type="RuleBase" id="RU000577"/>
    </source>
</evidence>
<dbReference type="InterPro" id="IPR024633">
    <property type="entry name" value="DnaA_N_dom"/>
</dbReference>
<dbReference type="InterPro" id="IPR001957">
    <property type="entry name" value="Chromosome_initiator_DnaA"/>
</dbReference>
<comment type="domain">
    <text evidence="8">Domain I is involved in oligomerization and binding regulators, domain II is flexibile and of varying length in different bacteria, domain III forms the AAA+ region, while domain IV binds dsDNA.</text>
</comment>
<dbReference type="GO" id="GO:0008289">
    <property type="term" value="F:lipid binding"/>
    <property type="evidence" value="ECO:0007669"/>
    <property type="project" value="UniProtKB-KW"/>
</dbReference>
<evidence type="ECO:0000256" key="9">
    <source>
        <dbReference type="NCBIfam" id="TIGR00362"/>
    </source>
</evidence>
<keyword evidence="5 8" id="KW-0067">ATP-binding</keyword>
<dbReference type="SMART" id="SM00382">
    <property type="entry name" value="AAA"/>
    <property type="match status" value="1"/>
</dbReference>
<sequence>MGLSGEHLWTSCLEIVRSQVTQKTYDTWIAHLKFVSYNDNDLTVSAPNEFVKEFIEEHCIEALKKGLYETFGTNVRLLYSIPRDNAETTKKEPQQPYGTAKVPKLDSNLSWNYTFENFVEGTSNRLALTVAKSIARNPDQATFNPFFIYGPSGIGKTHLANAIGMSVLQQHPSKRVLFVPVHVFQAQYTQSVKNNKFNDFVAFYQTIDVLIIDDVQELTTPKTQQVFFHIFNHLHQNKRYIVLTCDRAPSQLEGLEERMLTRFKWGMTAEIERPDIQLRKDILISKTYVDGLTVSEEVIDYIAQNVSDSVRELEGVVNSMMAYSIALNREIDCELAEQIIAKTIKKNKKDVTLEKICKQVCAEFGVKIKDIASTSRKKEIVGARQLAMYLCRQMLSLPYLQIGKEIGKRDHTTVMHSCKQVENQLSIDADYRKLVDKVQRKIKG</sequence>
<dbReference type="EMBL" id="CP033459">
    <property type="protein sequence ID" value="QFQ13438.1"/>
    <property type="molecule type" value="Genomic_DNA"/>
</dbReference>
<evidence type="ECO:0000256" key="6">
    <source>
        <dbReference type="ARBA" id="ARBA00023121"/>
    </source>
</evidence>
<evidence type="ECO:0000256" key="11">
    <source>
        <dbReference type="RuleBase" id="RU004227"/>
    </source>
</evidence>
<feature type="region of interest" description="Domain IV, binds dsDNA" evidence="8">
    <location>
        <begin position="325"/>
        <end position="444"/>
    </location>
</feature>
<dbReference type="Gene3D" id="1.10.8.60">
    <property type="match status" value="1"/>
</dbReference>
<keyword evidence="6 8" id="KW-0446">Lipid-binding</keyword>
<dbReference type="Gene3D" id="3.30.300.180">
    <property type="match status" value="1"/>
</dbReference>
<evidence type="ECO:0000256" key="8">
    <source>
        <dbReference type="HAMAP-Rule" id="MF_00377"/>
    </source>
</evidence>
<dbReference type="PROSITE" id="PS01008">
    <property type="entry name" value="DNAA"/>
    <property type="match status" value="1"/>
</dbReference>
<dbReference type="GO" id="GO:0006275">
    <property type="term" value="P:regulation of DNA replication"/>
    <property type="evidence" value="ECO:0007669"/>
    <property type="project" value="UniProtKB-UniRule"/>
</dbReference>
<dbReference type="GO" id="GO:0006270">
    <property type="term" value="P:DNA replication initiation"/>
    <property type="evidence" value="ECO:0007669"/>
    <property type="project" value="UniProtKB-UniRule"/>
</dbReference>
<dbReference type="GO" id="GO:0005737">
    <property type="term" value="C:cytoplasm"/>
    <property type="evidence" value="ECO:0007669"/>
    <property type="project" value="UniProtKB-SubCell"/>
</dbReference>
<organism evidence="14 15">
    <name type="scientific">Pseudoprevotella muciniphila</name>
    <dbReference type="NCBI Taxonomy" id="2133944"/>
    <lineage>
        <taxon>Bacteria</taxon>
        <taxon>Pseudomonadati</taxon>
        <taxon>Bacteroidota</taxon>
        <taxon>Bacteroidia</taxon>
        <taxon>Bacteroidales</taxon>
        <taxon>Prevotellaceae</taxon>
        <taxon>Pseudoprevotella</taxon>
    </lineage>
</organism>
<dbReference type="KEGG" id="alq:C7Y71_010680"/>
<dbReference type="Proteomes" id="UP000249375">
    <property type="component" value="Chromosome"/>
</dbReference>
<feature type="binding site" evidence="8">
    <location>
        <position position="155"/>
    </location>
    <ligand>
        <name>ATP</name>
        <dbReference type="ChEBI" id="CHEBI:30616"/>
    </ligand>
</feature>
<comment type="caution">
    <text evidence="8">Lacks conserved residue(s) required for the propagation of feature annotation.</text>
</comment>
<feature type="binding site" evidence="8">
    <location>
        <position position="156"/>
    </location>
    <ligand>
        <name>ATP</name>
        <dbReference type="ChEBI" id="CHEBI:30616"/>
    </ligand>
</feature>
<evidence type="ECO:0000313" key="14">
    <source>
        <dbReference type="EMBL" id="QFQ13438.1"/>
    </source>
</evidence>
<evidence type="ECO:0000256" key="5">
    <source>
        <dbReference type="ARBA" id="ARBA00022840"/>
    </source>
</evidence>
<dbReference type="AlphaFoldDB" id="A0A5P8E905"/>
<dbReference type="InterPro" id="IPR018312">
    <property type="entry name" value="Chromosome_initiator_DnaA_CS"/>
</dbReference>
<dbReference type="InterPro" id="IPR003593">
    <property type="entry name" value="AAA+_ATPase"/>
</dbReference>
<comment type="subunit">
    <text evidence="8">Oligomerizes as a right-handed, spiral filament on DNA at oriC.</text>
</comment>
<feature type="region of interest" description="Domain I, interacts with DnaA modulators" evidence="8">
    <location>
        <begin position="1"/>
        <end position="87"/>
    </location>
</feature>
<dbReference type="CDD" id="cd06571">
    <property type="entry name" value="Bac_DnaA_C"/>
    <property type="match status" value="1"/>
</dbReference>
<dbReference type="InterPro" id="IPR038454">
    <property type="entry name" value="DnaA_N_sf"/>
</dbReference>
<evidence type="ECO:0000259" key="12">
    <source>
        <dbReference type="SMART" id="SM00382"/>
    </source>
</evidence>
<dbReference type="GO" id="GO:0005524">
    <property type="term" value="F:ATP binding"/>
    <property type="evidence" value="ECO:0007669"/>
    <property type="project" value="UniProtKB-UniRule"/>
</dbReference>
<keyword evidence="3 8" id="KW-0235">DNA replication</keyword>
<evidence type="ECO:0000256" key="1">
    <source>
        <dbReference type="ARBA" id="ARBA00006583"/>
    </source>
</evidence>
<dbReference type="Gene3D" id="1.10.1750.10">
    <property type="match status" value="1"/>
</dbReference>